<evidence type="ECO:0000313" key="3">
    <source>
        <dbReference type="EMBL" id="CAF3588646.1"/>
    </source>
</evidence>
<evidence type="ECO:0000313" key="8">
    <source>
        <dbReference type="Proteomes" id="UP000663873"/>
    </source>
</evidence>
<accession>A0A818MG98</accession>
<dbReference type="Proteomes" id="UP000663833">
    <property type="component" value="Unassembled WGS sequence"/>
</dbReference>
<organism evidence="3 7">
    <name type="scientific">Rotaria socialis</name>
    <dbReference type="NCBI Taxonomy" id="392032"/>
    <lineage>
        <taxon>Eukaryota</taxon>
        <taxon>Metazoa</taxon>
        <taxon>Spiralia</taxon>
        <taxon>Gnathifera</taxon>
        <taxon>Rotifera</taxon>
        <taxon>Eurotatoria</taxon>
        <taxon>Bdelloidea</taxon>
        <taxon>Philodinida</taxon>
        <taxon>Philodinidae</taxon>
        <taxon>Rotaria</taxon>
    </lineage>
</organism>
<dbReference type="EMBL" id="CAJNXB010000674">
    <property type="protein sequence ID" value="CAF3084980.1"/>
    <property type="molecule type" value="Genomic_DNA"/>
</dbReference>
<dbReference type="OrthoDB" id="10049799at2759"/>
<name>A0A818MG98_9BILA</name>
<dbReference type="EMBL" id="CAJOBO010005381">
    <property type="protein sequence ID" value="CAF4543111.1"/>
    <property type="molecule type" value="Genomic_DNA"/>
</dbReference>
<keyword evidence="8" id="KW-1185">Reference proteome</keyword>
<dbReference type="AlphaFoldDB" id="A0A818MG98"/>
<dbReference type="Proteomes" id="UP000663865">
    <property type="component" value="Unassembled WGS sequence"/>
</dbReference>
<evidence type="ECO:0000313" key="1">
    <source>
        <dbReference type="EMBL" id="CAF3084980.1"/>
    </source>
</evidence>
<sequence>MNDGENKESLTLIWFDSNTRSCKYTQRTIRQLRLINDYVILCSEFMRRIQSIDKEMIFLIISGEEAPQILSSIYSVHNIYSVFIFNKEKTPCEDVLTEYSNVVGTYINLDDLCTSVKEQIDLVDKQTHTFAFFDQRQILTKDLSRESAKFIRFQQGGTN</sequence>
<dbReference type="EMBL" id="CAJOBS010004179">
    <property type="protein sequence ID" value="CAF4875842.1"/>
    <property type="molecule type" value="Genomic_DNA"/>
</dbReference>
<dbReference type="EMBL" id="CAJOBP010004789">
    <property type="protein sequence ID" value="CAF4451139.1"/>
    <property type="molecule type" value="Genomic_DNA"/>
</dbReference>
<proteinExistence type="predicted"/>
<dbReference type="Proteomes" id="UP000663851">
    <property type="component" value="Unassembled WGS sequence"/>
</dbReference>
<comment type="caution">
    <text evidence="3">The sequence shown here is derived from an EMBL/GenBank/DDBJ whole genome shotgun (WGS) entry which is preliminary data.</text>
</comment>
<dbReference type="EMBL" id="CAJNYV010002944">
    <property type="protein sequence ID" value="CAF3516279.1"/>
    <property type="molecule type" value="Genomic_DNA"/>
</dbReference>
<reference evidence="3" key="1">
    <citation type="submission" date="2021-02" db="EMBL/GenBank/DDBJ databases">
        <authorList>
            <person name="Nowell W R."/>
        </authorList>
    </citation>
    <scope>NUCLEOTIDE SEQUENCE</scope>
</reference>
<evidence type="ECO:0000313" key="5">
    <source>
        <dbReference type="EMBL" id="CAF4543111.1"/>
    </source>
</evidence>
<dbReference type="Proteomes" id="UP000663825">
    <property type="component" value="Unassembled WGS sequence"/>
</dbReference>
<dbReference type="Proteomes" id="UP000663873">
    <property type="component" value="Unassembled WGS sequence"/>
</dbReference>
<protein>
    <submittedName>
        <fullName evidence="3">Uncharacterized protein</fullName>
    </submittedName>
</protein>
<evidence type="ECO:0000313" key="6">
    <source>
        <dbReference type="EMBL" id="CAF4875842.1"/>
    </source>
</evidence>
<gene>
    <name evidence="5" type="ORF">HFQ381_LOCUS30440</name>
    <name evidence="2" type="ORF">KIK155_LOCUS16663</name>
    <name evidence="3" type="ORF">LUA448_LOCUS29825</name>
    <name evidence="1" type="ORF">TIS948_LOCUS5948</name>
    <name evidence="6" type="ORF">TOA249_LOCUS28862</name>
    <name evidence="4" type="ORF">UJA718_LOCUS22800</name>
</gene>
<evidence type="ECO:0000313" key="4">
    <source>
        <dbReference type="EMBL" id="CAF4451139.1"/>
    </source>
</evidence>
<dbReference type="EMBL" id="CAJNYD010004300">
    <property type="protein sequence ID" value="CAF3588646.1"/>
    <property type="molecule type" value="Genomic_DNA"/>
</dbReference>
<dbReference type="Proteomes" id="UP000663838">
    <property type="component" value="Unassembled WGS sequence"/>
</dbReference>
<evidence type="ECO:0000313" key="7">
    <source>
        <dbReference type="Proteomes" id="UP000663833"/>
    </source>
</evidence>
<evidence type="ECO:0000313" key="2">
    <source>
        <dbReference type="EMBL" id="CAF3516279.1"/>
    </source>
</evidence>